<keyword evidence="17 19" id="KW-0406">Ion transport</keyword>
<dbReference type="SUPFAM" id="SSF46626">
    <property type="entry name" value="Cytochrome c"/>
    <property type="match status" value="2"/>
</dbReference>
<comment type="subcellular location">
    <subcellularLocation>
        <location evidence="1 19">Cell inner membrane</location>
    </subcellularLocation>
</comment>
<dbReference type="PRINTS" id="PR00605">
    <property type="entry name" value="CYTCHROMECIC"/>
</dbReference>
<keyword evidence="15 19" id="KW-0560">Oxidoreductase</keyword>
<evidence type="ECO:0000256" key="20">
    <source>
        <dbReference type="PIRSR" id="PIRSR000006-1"/>
    </source>
</evidence>
<evidence type="ECO:0000259" key="24">
    <source>
        <dbReference type="PROSITE" id="PS51007"/>
    </source>
</evidence>
<feature type="binding site" description="covalent" evidence="21">
    <location>
        <position position="222"/>
    </location>
    <ligand>
        <name>heme c</name>
        <dbReference type="ChEBI" id="CHEBI:61717"/>
        <label>2</label>
    </ligand>
</feature>
<organism evidence="25 26">
    <name type="scientific">Rhodothalassium salexigens DSM 2132</name>
    <dbReference type="NCBI Taxonomy" id="1188247"/>
    <lineage>
        <taxon>Bacteria</taxon>
        <taxon>Pseudomonadati</taxon>
        <taxon>Pseudomonadota</taxon>
        <taxon>Alphaproteobacteria</taxon>
        <taxon>Rhodothalassiales</taxon>
        <taxon>Rhodothalassiaceae</taxon>
        <taxon>Rhodothalassium</taxon>
    </lineage>
</organism>
<evidence type="ECO:0000256" key="3">
    <source>
        <dbReference type="ARBA" id="ARBA00006113"/>
    </source>
</evidence>
<evidence type="ECO:0000256" key="2">
    <source>
        <dbReference type="ARBA" id="ARBA00004673"/>
    </source>
</evidence>
<dbReference type="InterPro" id="IPR032858">
    <property type="entry name" value="CcoP_N"/>
</dbReference>
<sequence>MSTRETDEPTGKETTGHEWDGIKELDTPLPAWWLYTFYACIALSMVFFVLWPSWPIPTADGWTYTKGIVGYSQRQRVEQLTAEARADLEQEMEAMRDLSLAEIRTDKALMPIALKAGEAAFGDNCAGCHGSGAQGFEGFPNLNDDAWIWGGSLEAIHQTIENGIRWDDNPDTRYNVMPSFLSDGILTREQVGQVVQYVRRISDQEHDAAKAEQGAAIYDQQCGFCHGAQGKGMTDLGAPNLTDAIWLYGGDVASLTETVSYSRYGVMPAWEDRLDPLTIKQLAVYVHALGGGEPVATADAGSATTPATDDGGSASGETRGGL</sequence>
<dbReference type="InParanoid" id="A0A4R2PQV0"/>
<feature type="domain" description="Cytochrome c" evidence="24">
    <location>
        <begin position="112"/>
        <end position="202"/>
    </location>
</feature>
<dbReference type="AlphaFoldDB" id="A0A4R2PQV0"/>
<evidence type="ECO:0000256" key="16">
    <source>
        <dbReference type="ARBA" id="ARBA00023004"/>
    </source>
</evidence>
<evidence type="ECO:0000256" key="18">
    <source>
        <dbReference type="ARBA" id="ARBA00023136"/>
    </source>
</evidence>
<name>A0A4R2PQV0_RHOSA</name>
<evidence type="ECO:0000256" key="5">
    <source>
        <dbReference type="ARBA" id="ARBA00022475"/>
    </source>
</evidence>
<keyword evidence="10 19" id="KW-0479">Metal-binding</keyword>
<evidence type="ECO:0000256" key="7">
    <source>
        <dbReference type="ARBA" id="ARBA00022617"/>
    </source>
</evidence>
<reference evidence="25 26" key="1">
    <citation type="submission" date="2019-03" db="EMBL/GenBank/DDBJ databases">
        <title>Genomic Encyclopedia of Type Strains, Phase IV (KMG-IV): sequencing the most valuable type-strain genomes for metagenomic binning, comparative biology and taxonomic classification.</title>
        <authorList>
            <person name="Goeker M."/>
        </authorList>
    </citation>
    <scope>NUCLEOTIDE SEQUENCE [LARGE SCALE GENOMIC DNA]</scope>
    <source>
        <strain evidence="25 26">DSM 2132</strain>
    </source>
</reference>
<evidence type="ECO:0000256" key="17">
    <source>
        <dbReference type="ARBA" id="ARBA00023065"/>
    </source>
</evidence>
<keyword evidence="8 19" id="KW-0679">Respiratory chain</keyword>
<dbReference type="InterPro" id="IPR009056">
    <property type="entry name" value="Cyt_c-like_dom"/>
</dbReference>
<feature type="binding site" description="axial binding residue" evidence="20">
    <location>
        <position position="267"/>
    </location>
    <ligand>
        <name>heme c</name>
        <dbReference type="ChEBI" id="CHEBI:61717"/>
        <label>1</label>
    </ligand>
    <ligandPart>
        <name>Fe</name>
        <dbReference type="ChEBI" id="CHEBI:18248"/>
    </ligandPart>
</feature>
<dbReference type="GO" id="GO:0016491">
    <property type="term" value="F:oxidoreductase activity"/>
    <property type="evidence" value="ECO:0007669"/>
    <property type="project" value="UniProtKB-KW"/>
</dbReference>
<keyword evidence="9 23" id="KW-0812">Transmembrane</keyword>
<dbReference type="GO" id="GO:0006119">
    <property type="term" value="P:oxidative phosphorylation"/>
    <property type="evidence" value="ECO:0007669"/>
    <property type="project" value="UniProtKB-UniPathway"/>
</dbReference>
<dbReference type="InterPro" id="IPR038414">
    <property type="entry name" value="CcoP_N_sf"/>
</dbReference>
<feature type="binding site" description="axial binding residue" evidence="20">
    <location>
        <position position="226"/>
    </location>
    <ligand>
        <name>heme c</name>
        <dbReference type="ChEBI" id="CHEBI:61717"/>
        <label>2</label>
    </ligand>
    <ligandPart>
        <name>Fe</name>
        <dbReference type="ChEBI" id="CHEBI:18248"/>
    </ligandPart>
</feature>
<dbReference type="GO" id="GO:0009055">
    <property type="term" value="F:electron transfer activity"/>
    <property type="evidence" value="ECO:0007669"/>
    <property type="project" value="InterPro"/>
</dbReference>
<dbReference type="Pfam" id="PF00034">
    <property type="entry name" value="Cytochrom_C"/>
    <property type="match status" value="1"/>
</dbReference>
<gene>
    <name evidence="25" type="ORF">EV659_101100</name>
</gene>
<dbReference type="NCBIfam" id="TIGR00782">
    <property type="entry name" value="ccoP"/>
    <property type="match status" value="1"/>
</dbReference>
<feature type="region of interest" description="Disordered" evidence="22">
    <location>
        <begin position="297"/>
        <end position="322"/>
    </location>
</feature>
<evidence type="ECO:0000256" key="21">
    <source>
        <dbReference type="PIRSR" id="PIRSR000006-2"/>
    </source>
</evidence>
<evidence type="ECO:0000256" key="1">
    <source>
        <dbReference type="ARBA" id="ARBA00004533"/>
    </source>
</evidence>
<comment type="pathway">
    <text evidence="2 19">Energy metabolism; oxidative phosphorylation.</text>
</comment>
<evidence type="ECO:0000256" key="4">
    <source>
        <dbReference type="ARBA" id="ARBA00022448"/>
    </source>
</evidence>
<keyword evidence="12 19" id="KW-0375">Hydrogen ion transport</keyword>
<dbReference type="Pfam" id="PF14715">
    <property type="entry name" value="FixP_N"/>
    <property type="match status" value="1"/>
</dbReference>
<evidence type="ECO:0000256" key="12">
    <source>
        <dbReference type="ARBA" id="ARBA00022781"/>
    </source>
</evidence>
<dbReference type="InterPro" id="IPR004678">
    <property type="entry name" value="Cyt_c_oxidase_cbb3_su3"/>
</dbReference>
<evidence type="ECO:0000313" key="25">
    <source>
        <dbReference type="EMBL" id="TCP38202.1"/>
    </source>
</evidence>
<accession>A0A4R2PQV0</accession>
<comment type="function">
    <text evidence="19">C-type cytochrome. Part of the cbb3-type cytochrome c oxidase complex.</text>
</comment>
<dbReference type="UniPathway" id="UPA00705"/>
<feature type="binding site" description="covalent" evidence="21">
    <location>
        <position position="125"/>
    </location>
    <ligand>
        <name>heme c</name>
        <dbReference type="ChEBI" id="CHEBI:61717"/>
        <label>1</label>
    </ligand>
</feature>
<keyword evidence="16 19" id="KW-0408">Iron</keyword>
<dbReference type="GO" id="GO:0005506">
    <property type="term" value="F:iron ion binding"/>
    <property type="evidence" value="ECO:0007669"/>
    <property type="project" value="InterPro"/>
</dbReference>
<evidence type="ECO:0000256" key="6">
    <source>
        <dbReference type="ARBA" id="ARBA00022519"/>
    </source>
</evidence>
<evidence type="ECO:0000256" key="10">
    <source>
        <dbReference type="ARBA" id="ARBA00022723"/>
    </source>
</evidence>
<evidence type="ECO:0000256" key="15">
    <source>
        <dbReference type="ARBA" id="ARBA00023002"/>
    </source>
</evidence>
<evidence type="ECO:0000256" key="9">
    <source>
        <dbReference type="ARBA" id="ARBA00022692"/>
    </source>
</evidence>
<feature type="domain" description="Cytochrome c" evidence="24">
    <location>
        <begin position="209"/>
        <end position="290"/>
    </location>
</feature>
<feature type="binding site" description="covalent" evidence="21">
    <location>
        <position position="128"/>
    </location>
    <ligand>
        <name>heme c</name>
        <dbReference type="ChEBI" id="CHEBI:61717"/>
        <label>1</label>
    </ligand>
</feature>
<dbReference type="PIRSF" id="PIRSF000006">
    <property type="entry name" value="Cbb3-Cox_fixP"/>
    <property type="match status" value="1"/>
</dbReference>
<dbReference type="InterPro" id="IPR036909">
    <property type="entry name" value="Cyt_c-like_dom_sf"/>
</dbReference>
<keyword evidence="18 19" id="KW-0472">Membrane</keyword>
<keyword evidence="4 19" id="KW-0813">Transport</keyword>
<dbReference type="InterPro" id="IPR050597">
    <property type="entry name" value="Cytochrome_c_Oxidase_Subunit"/>
</dbReference>
<evidence type="ECO:0000256" key="11">
    <source>
        <dbReference type="ARBA" id="ARBA00022737"/>
    </source>
</evidence>
<keyword evidence="13 19" id="KW-0249">Electron transport</keyword>
<feature type="binding site" description="axial binding residue" evidence="20">
    <location>
        <position position="129"/>
    </location>
    <ligand>
        <name>heme c</name>
        <dbReference type="ChEBI" id="CHEBI:61717"/>
        <label>1</label>
    </ligand>
    <ligandPart>
        <name>Fe</name>
        <dbReference type="ChEBI" id="CHEBI:18248"/>
    </ligandPart>
</feature>
<feature type="binding site" description="axial binding residue" evidence="20">
    <location>
        <position position="177"/>
    </location>
    <ligand>
        <name>heme c</name>
        <dbReference type="ChEBI" id="CHEBI:61717"/>
        <label>2</label>
    </ligand>
    <ligandPart>
        <name>Fe</name>
        <dbReference type="ChEBI" id="CHEBI:18248"/>
    </ligandPart>
</feature>
<dbReference type="OrthoDB" id="9811281at2"/>
<dbReference type="InterPro" id="IPR008168">
    <property type="entry name" value="Cyt_C_IC"/>
</dbReference>
<dbReference type="PROSITE" id="PS51007">
    <property type="entry name" value="CYTC"/>
    <property type="match status" value="2"/>
</dbReference>
<comment type="similarity">
    <text evidence="3 19">Belongs to the CcoP / FixP family.</text>
</comment>
<evidence type="ECO:0000256" key="23">
    <source>
        <dbReference type="SAM" id="Phobius"/>
    </source>
</evidence>
<evidence type="ECO:0000256" key="14">
    <source>
        <dbReference type="ARBA" id="ARBA00022989"/>
    </source>
</evidence>
<keyword evidence="5 19" id="KW-1003">Cell membrane</keyword>
<dbReference type="GO" id="GO:0020037">
    <property type="term" value="F:heme binding"/>
    <property type="evidence" value="ECO:0007669"/>
    <property type="project" value="InterPro"/>
</dbReference>
<keyword evidence="14 23" id="KW-1133">Transmembrane helix</keyword>
<dbReference type="Gene3D" id="6.10.280.130">
    <property type="match status" value="1"/>
</dbReference>
<dbReference type="GO" id="GO:0005886">
    <property type="term" value="C:plasma membrane"/>
    <property type="evidence" value="ECO:0007669"/>
    <property type="project" value="UniProtKB-SubCell"/>
</dbReference>
<evidence type="ECO:0000256" key="13">
    <source>
        <dbReference type="ARBA" id="ARBA00022982"/>
    </source>
</evidence>
<dbReference type="Gene3D" id="1.10.760.10">
    <property type="entry name" value="Cytochrome c-like domain"/>
    <property type="match status" value="2"/>
</dbReference>
<comment type="cofactor">
    <cofactor evidence="19 21">
        <name>heme c</name>
        <dbReference type="ChEBI" id="CHEBI:61717"/>
    </cofactor>
    <text evidence="19 21">Binds 2 heme C groups per subunit.</text>
</comment>
<feature type="transmembrane region" description="Helical" evidence="23">
    <location>
        <begin position="32"/>
        <end position="51"/>
    </location>
</feature>
<feature type="binding site" description="covalent" evidence="21">
    <location>
        <position position="225"/>
    </location>
    <ligand>
        <name>heme c</name>
        <dbReference type="ChEBI" id="CHEBI:61717"/>
        <label>2</label>
    </ligand>
</feature>
<keyword evidence="7 19" id="KW-0349">Heme</keyword>
<comment type="subunit">
    <text evidence="19">Component of the cbb3-type cytochrome c oxidase.</text>
</comment>
<dbReference type="Proteomes" id="UP000295399">
    <property type="component" value="Unassembled WGS sequence"/>
</dbReference>
<evidence type="ECO:0000313" key="26">
    <source>
        <dbReference type="Proteomes" id="UP000295399"/>
    </source>
</evidence>
<dbReference type="PANTHER" id="PTHR33751">
    <property type="entry name" value="CBB3-TYPE CYTOCHROME C OXIDASE SUBUNIT FIXP"/>
    <property type="match status" value="1"/>
</dbReference>
<evidence type="ECO:0000256" key="19">
    <source>
        <dbReference type="PIRNR" id="PIRNR000006"/>
    </source>
</evidence>
<evidence type="ECO:0000256" key="8">
    <source>
        <dbReference type="ARBA" id="ARBA00022660"/>
    </source>
</evidence>
<keyword evidence="26" id="KW-1185">Reference proteome</keyword>
<dbReference type="PANTHER" id="PTHR33751:SF1">
    <property type="entry name" value="CBB3-TYPE CYTOCHROME C OXIDASE SUBUNIT FIXP"/>
    <property type="match status" value="1"/>
</dbReference>
<proteinExistence type="inferred from homology"/>
<comment type="caution">
    <text evidence="25">The sequence shown here is derived from an EMBL/GenBank/DDBJ whole genome shotgun (WGS) entry which is preliminary data.</text>
</comment>
<dbReference type="EMBL" id="SLXO01000001">
    <property type="protein sequence ID" value="TCP38202.1"/>
    <property type="molecule type" value="Genomic_DNA"/>
</dbReference>
<evidence type="ECO:0000256" key="22">
    <source>
        <dbReference type="SAM" id="MobiDB-lite"/>
    </source>
</evidence>
<dbReference type="Pfam" id="PF13442">
    <property type="entry name" value="Cytochrome_CBB3"/>
    <property type="match status" value="1"/>
</dbReference>
<dbReference type="GO" id="GO:1902600">
    <property type="term" value="P:proton transmembrane transport"/>
    <property type="evidence" value="ECO:0007669"/>
    <property type="project" value="UniProtKB-KW"/>
</dbReference>
<keyword evidence="6 19" id="KW-0997">Cell inner membrane</keyword>
<dbReference type="RefSeq" id="WP_132706484.1">
    <property type="nucleotide sequence ID" value="NZ_JACIGF010000001.1"/>
</dbReference>
<protein>
    <recommendedName>
        <fullName evidence="19">Cbb3-type cytochrome c oxidase subunit</fullName>
    </recommendedName>
</protein>
<keyword evidence="11" id="KW-0677">Repeat</keyword>